<name>A0A417ZBY0_9MICO</name>
<reference evidence="3 4" key="1">
    <citation type="submission" date="2018-08" db="EMBL/GenBank/DDBJ databases">
        <title>Whole genome sequence analysis of Dermacoccus abyssi bacteria isolated from Deep Mariana trench Micromonospora spp reveals genes involved in the environmental adaptation and production of secondary metabolites.</title>
        <authorList>
            <person name="Abdel-Mageed W.M."/>
            <person name="Lehri B."/>
            <person name="Nouioui I."/>
            <person name="Goodfellow I."/>
            <person name="Jaspars M."/>
            <person name="Karlyshev A."/>
        </authorList>
    </citation>
    <scope>NUCLEOTIDE SEQUENCE [LARGE SCALE GENOMIC DNA]</scope>
    <source>
        <strain evidence="3 4">MT1.1</strain>
    </source>
</reference>
<dbReference type="InterPro" id="IPR032830">
    <property type="entry name" value="XPB/Ssl2_N"/>
</dbReference>
<evidence type="ECO:0000256" key="1">
    <source>
        <dbReference type="SAM" id="MobiDB-lite"/>
    </source>
</evidence>
<sequence length="773" mass="82647">MPMPPAATTVVRVPRSARSFADDLRGRADDDLAALLLARPDLARPAPADITSLAARASTRASVQRALEHLDARLLHLVEALLVVGAEGAPSALGASRSAVDDGIRELWHQALVWRSPDGWRTARAVGETLTHPAGLGRSASDLDVRLADLAVVSEGDFDAVTRAYNALSSRAQAVIDQLRWTSARGSFTTQTLRDVRRELVGAGLMVAVDGERGSDAVIPREVGLALRGGRLYREAWAPPTAEMTHVEQASADDAAAGAVLDLLWRLDEVVAAWDAQPPRVLRTGGVAVRDHRRTAVAIDSSSDLTAFVLELSYAAGLLAPDGEVDPLWRPTEFYDEWATWTPARRWAHLASAWRDTTRAASLAGQTIDGTLVNVLGKDASWPLMRARRADVLATLAALEAGSAPTTEQVDALLRWKRPLRLPEGAPTRADDVLREAGWLGVTGRSALTSAGRALLAVPSDDSVPTSEANLESVAALMAASMPQPVSQVMLQGDLTAIAPGPLTEEVATFMRRSADVESRGGATVFRFTESSIRRLLDHGVSSGEALEALRRHSMTPVPQALEYLLGDVARRYGHLRVGSVGSYVRSDDEGSLDALVADSSLASLQLRRIAPTVCVSPLPASTLLDVLREHRHAPVAETSDGGVVVRTEAVKRSPTPGRRSTPVRVVRLDGDEATAMTQRMREAEKSAVRPSQHDERTRIPSSDPTVTLTSLQDAAADRAPVWIGYVDASGDIKRALFRPTSVSGGRVVGQIGDNTTTTRSFSIHRITGVAPA</sequence>
<dbReference type="PROSITE" id="PS50030">
    <property type="entry name" value="UBA"/>
    <property type="match status" value="1"/>
</dbReference>
<comment type="caution">
    <text evidence="3">The sequence shown here is derived from an EMBL/GenBank/DDBJ whole genome shotgun (WGS) entry which is preliminary data.</text>
</comment>
<feature type="compositionally biased region" description="Basic and acidic residues" evidence="1">
    <location>
        <begin position="683"/>
        <end position="699"/>
    </location>
</feature>
<evidence type="ECO:0000259" key="2">
    <source>
        <dbReference type="PROSITE" id="PS50030"/>
    </source>
</evidence>
<evidence type="ECO:0000313" key="3">
    <source>
        <dbReference type="EMBL" id="RHW48123.1"/>
    </source>
</evidence>
<evidence type="ECO:0000313" key="4">
    <source>
        <dbReference type="Proteomes" id="UP000285376"/>
    </source>
</evidence>
<feature type="domain" description="UBA" evidence="2">
    <location>
        <begin position="527"/>
        <end position="568"/>
    </location>
</feature>
<proteinExistence type="predicted"/>
<protein>
    <recommendedName>
        <fullName evidence="2">UBA domain-containing protein</fullName>
    </recommendedName>
</protein>
<dbReference type="Proteomes" id="UP000285376">
    <property type="component" value="Unassembled WGS sequence"/>
</dbReference>
<feature type="region of interest" description="Disordered" evidence="1">
    <location>
        <begin position="683"/>
        <end position="707"/>
    </location>
</feature>
<dbReference type="EMBL" id="QWLM01000001">
    <property type="protein sequence ID" value="RHW48123.1"/>
    <property type="molecule type" value="Genomic_DNA"/>
</dbReference>
<organism evidence="3 4">
    <name type="scientific">Dermacoccus abyssi</name>
    <dbReference type="NCBI Taxonomy" id="322596"/>
    <lineage>
        <taxon>Bacteria</taxon>
        <taxon>Bacillati</taxon>
        <taxon>Actinomycetota</taxon>
        <taxon>Actinomycetes</taxon>
        <taxon>Micrococcales</taxon>
        <taxon>Dermacoccaceae</taxon>
        <taxon>Dermacoccus</taxon>
    </lineage>
</organism>
<accession>A0A417ZBY0</accession>
<dbReference type="AlphaFoldDB" id="A0A417ZBY0"/>
<dbReference type="InterPro" id="IPR015940">
    <property type="entry name" value="UBA"/>
</dbReference>
<dbReference type="Pfam" id="PF13625">
    <property type="entry name" value="Helicase_C_3"/>
    <property type="match status" value="1"/>
</dbReference>
<gene>
    <name evidence="3" type="ORF">D1832_01465</name>
</gene>